<evidence type="ECO:0000313" key="2">
    <source>
        <dbReference type="EMBL" id="KAK7089423.1"/>
    </source>
</evidence>
<evidence type="ECO:0000313" key="3">
    <source>
        <dbReference type="Proteomes" id="UP001374579"/>
    </source>
</evidence>
<comment type="caution">
    <text evidence="2">The sequence shown here is derived from an EMBL/GenBank/DDBJ whole genome shotgun (WGS) entry which is preliminary data.</text>
</comment>
<dbReference type="AlphaFoldDB" id="A0AAN9AM34"/>
<sequence length="297" mass="32717">MASIQFQIHTDKENATATGLKTIGGGLQGGKSFQAHKTPRRALGLVNEAHRVGLGPQVPAPQLKGGITSSLSAHALKPKNGVTDRDSKLKQRQQVDKENPVQKAKQHGEKTTARPIPPAKQQHLPTWSLPDIEYMPPRDDDEDRAVHELLSWQQCLFGAQPDREEEEEEEEERERQRIMEELDNLPALNEDVFPMANLHLSCEELDVDSLELSTMDDLLIPEVPDDSLDCTAQTSLPQADCSASASLTNLLEDSADISLPRLEDSADISLSQVKESANTSLNELEDSASAFQIKPHV</sequence>
<feature type="compositionally biased region" description="Basic and acidic residues" evidence="1">
    <location>
        <begin position="82"/>
        <end position="112"/>
    </location>
</feature>
<dbReference type="Proteomes" id="UP001374579">
    <property type="component" value="Unassembled WGS sequence"/>
</dbReference>
<gene>
    <name evidence="2" type="ORF">V1264_025079</name>
</gene>
<name>A0AAN9AM34_9CAEN</name>
<protein>
    <submittedName>
        <fullName evidence="2">Uncharacterized protein</fullName>
    </submittedName>
</protein>
<keyword evidence="3" id="KW-1185">Reference proteome</keyword>
<evidence type="ECO:0000256" key="1">
    <source>
        <dbReference type="SAM" id="MobiDB-lite"/>
    </source>
</evidence>
<proteinExistence type="predicted"/>
<accession>A0AAN9AM34</accession>
<organism evidence="2 3">
    <name type="scientific">Littorina saxatilis</name>
    <dbReference type="NCBI Taxonomy" id="31220"/>
    <lineage>
        <taxon>Eukaryota</taxon>
        <taxon>Metazoa</taxon>
        <taxon>Spiralia</taxon>
        <taxon>Lophotrochozoa</taxon>
        <taxon>Mollusca</taxon>
        <taxon>Gastropoda</taxon>
        <taxon>Caenogastropoda</taxon>
        <taxon>Littorinimorpha</taxon>
        <taxon>Littorinoidea</taxon>
        <taxon>Littorinidae</taxon>
        <taxon>Littorina</taxon>
    </lineage>
</organism>
<feature type="region of interest" description="Disordered" evidence="1">
    <location>
        <begin position="72"/>
        <end position="125"/>
    </location>
</feature>
<reference evidence="2 3" key="1">
    <citation type="submission" date="2024-02" db="EMBL/GenBank/DDBJ databases">
        <title>Chromosome-scale genome assembly of the rough periwinkle Littorina saxatilis.</title>
        <authorList>
            <person name="De Jode A."/>
            <person name="Faria R."/>
            <person name="Formenti G."/>
            <person name="Sims Y."/>
            <person name="Smith T.P."/>
            <person name="Tracey A."/>
            <person name="Wood J.M.D."/>
            <person name="Zagrodzka Z.B."/>
            <person name="Johannesson K."/>
            <person name="Butlin R.K."/>
            <person name="Leder E.H."/>
        </authorList>
    </citation>
    <scope>NUCLEOTIDE SEQUENCE [LARGE SCALE GENOMIC DNA]</scope>
    <source>
        <strain evidence="2">Snail1</strain>
        <tissue evidence="2">Muscle</tissue>
    </source>
</reference>
<dbReference type="EMBL" id="JBAMIC010001764">
    <property type="protein sequence ID" value="KAK7089423.1"/>
    <property type="molecule type" value="Genomic_DNA"/>
</dbReference>